<name>A0A9D4KTV3_DREPO</name>
<reference evidence="1" key="2">
    <citation type="submission" date="2020-11" db="EMBL/GenBank/DDBJ databases">
        <authorList>
            <person name="McCartney M.A."/>
            <person name="Auch B."/>
            <person name="Kono T."/>
            <person name="Mallez S."/>
            <person name="Becker A."/>
            <person name="Gohl D.M."/>
            <person name="Silverstein K.A.T."/>
            <person name="Koren S."/>
            <person name="Bechman K.B."/>
            <person name="Herman A."/>
            <person name="Abrahante J.E."/>
            <person name="Garbe J."/>
        </authorList>
    </citation>
    <scope>NUCLEOTIDE SEQUENCE</scope>
    <source>
        <strain evidence="1">Duluth1</strain>
        <tissue evidence="1">Whole animal</tissue>
    </source>
</reference>
<sequence>MEGETIESVSIKLRAVLEDIGMTEELINFTKYCITVSDVFGTFSNNMEEDTIDSLSIKLCTVLEAIGVTEELINFRRYVYTLRDVLCKTLNNHIDLEGHTFGSRIEGSTTLGH</sequence>
<evidence type="ECO:0000313" key="2">
    <source>
        <dbReference type="Proteomes" id="UP000828390"/>
    </source>
</evidence>
<comment type="caution">
    <text evidence="1">The sequence shown here is derived from an EMBL/GenBank/DDBJ whole genome shotgun (WGS) entry which is preliminary data.</text>
</comment>
<dbReference type="AlphaFoldDB" id="A0A9D4KTV3"/>
<reference evidence="1" key="1">
    <citation type="journal article" date="2019" name="bioRxiv">
        <title>The Genome of the Zebra Mussel, Dreissena polymorpha: A Resource for Invasive Species Research.</title>
        <authorList>
            <person name="McCartney M.A."/>
            <person name="Auch B."/>
            <person name="Kono T."/>
            <person name="Mallez S."/>
            <person name="Zhang Y."/>
            <person name="Obille A."/>
            <person name="Becker A."/>
            <person name="Abrahante J.E."/>
            <person name="Garbe J."/>
            <person name="Badalamenti J.P."/>
            <person name="Herman A."/>
            <person name="Mangelson H."/>
            <person name="Liachko I."/>
            <person name="Sullivan S."/>
            <person name="Sone E.D."/>
            <person name="Koren S."/>
            <person name="Silverstein K.A.T."/>
            <person name="Beckman K.B."/>
            <person name="Gohl D.M."/>
        </authorList>
    </citation>
    <scope>NUCLEOTIDE SEQUENCE</scope>
    <source>
        <strain evidence="1">Duluth1</strain>
        <tissue evidence="1">Whole animal</tissue>
    </source>
</reference>
<evidence type="ECO:0000313" key="1">
    <source>
        <dbReference type="EMBL" id="KAH3846007.1"/>
    </source>
</evidence>
<dbReference type="EMBL" id="JAIWYP010000003">
    <property type="protein sequence ID" value="KAH3846007.1"/>
    <property type="molecule type" value="Genomic_DNA"/>
</dbReference>
<organism evidence="1 2">
    <name type="scientific">Dreissena polymorpha</name>
    <name type="common">Zebra mussel</name>
    <name type="synonym">Mytilus polymorpha</name>
    <dbReference type="NCBI Taxonomy" id="45954"/>
    <lineage>
        <taxon>Eukaryota</taxon>
        <taxon>Metazoa</taxon>
        <taxon>Spiralia</taxon>
        <taxon>Lophotrochozoa</taxon>
        <taxon>Mollusca</taxon>
        <taxon>Bivalvia</taxon>
        <taxon>Autobranchia</taxon>
        <taxon>Heteroconchia</taxon>
        <taxon>Euheterodonta</taxon>
        <taxon>Imparidentia</taxon>
        <taxon>Neoheterodontei</taxon>
        <taxon>Myida</taxon>
        <taxon>Dreissenoidea</taxon>
        <taxon>Dreissenidae</taxon>
        <taxon>Dreissena</taxon>
    </lineage>
</organism>
<keyword evidence="2" id="KW-1185">Reference proteome</keyword>
<proteinExistence type="predicted"/>
<dbReference type="Proteomes" id="UP000828390">
    <property type="component" value="Unassembled WGS sequence"/>
</dbReference>
<accession>A0A9D4KTV3</accession>
<protein>
    <submittedName>
        <fullName evidence="1">Uncharacterized protein</fullName>
    </submittedName>
</protein>
<gene>
    <name evidence="1" type="ORF">DPMN_088303</name>
</gene>